<accession>A0ABR2HQE7</accession>
<gene>
    <name evidence="2" type="ORF">PGQ11_013794</name>
</gene>
<evidence type="ECO:0000256" key="1">
    <source>
        <dbReference type="SAM" id="MobiDB-lite"/>
    </source>
</evidence>
<organism evidence="2 3">
    <name type="scientific">Apiospora arundinis</name>
    <dbReference type="NCBI Taxonomy" id="335852"/>
    <lineage>
        <taxon>Eukaryota</taxon>
        <taxon>Fungi</taxon>
        <taxon>Dikarya</taxon>
        <taxon>Ascomycota</taxon>
        <taxon>Pezizomycotina</taxon>
        <taxon>Sordariomycetes</taxon>
        <taxon>Xylariomycetidae</taxon>
        <taxon>Amphisphaeriales</taxon>
        <taxon>Apiosporaceae</taxon>
        <taxon>Apiospora</taxon>
    </lineage>
</organism>
<protein>
    <submittedName>
        <fullName evidence="2">Uncharacterized protein</fullName>
    </submittedName>
</protein>
<feature type="compositionally biased region" description="Polar residues" evidence="1">
    <location>
        <begin position="109"/>
        <end position="122"/>
    </location>
</feature>
<feature type="region of interest" description="Disordered" evidence="1">
    <location>
        <begin position="22"/>
        <end position="122"/>
    </location>
</feature>
<sequence length="318" mass="36096">MILQHATAAEFSAKSHVLVTAKAGNSKQNESPFPKHRRKQRTAGRRNAPRGRRYDHTGWRRAGLNSIAEEEEEDDNDNDNEQTVIDDKTLVQDSVSTASTARPPKLPMTQWQRRGSMSNTKQSTTYCHYTTLEEAKGQPRQSQPGKHFPVDLRWESPKSTIRLEDLLFGIGTQFDDLAFSPRQLSYIHAATTPCEGATNDDKCYDSRDEYDNDCTYEHGETTLLLAKGEDSSHLPILYGELPPAATATSRLKLGPYLLRLSRALTRTMRRFLKSVWEVVGLKACGGLCARSSYQRRQRKRNRHGREKQQGERGLIYLT</sequence>
<evidence type="ECO:0000313" key="3">
    <source>
        <dbReference type="Proteomes" id="UP001390339"/>
    </source>
</evidence>
<name>A0ABR2HQE7_9PEZI</name>
<dbReference type="EMBL" id="JAPCWZ010000009">
    <property type="protein sequence ID" value="KAK8851315.1"/>
    <property type="molecule type" value="Genomic_DNA"/>
</dbReference>
<reference evidence="2 3" key="1">
    <citation type="journal article" date="2024" name="IMA Fungus">
        <title>Apiospora arundinis, a panoply of carbohydrate-active enzymes and secondary metabolites.</title>
        <authorList>
            <person name="Sorensen T."/>
            <person name="Petersen C."/>
            <person name="Muurmann A.T."/>
            <person name="Christiansen J.V."/>
            <person name="Brundto M.L."/>
            <person name="Overgaard C.K."/>
            <person name="Boysen A.T."/>
            <person name="Wollenberg R.D."/>
            <person name="Larsen T.O."/>
            <person name="Sorensen J.L."/>
            <person name="Nielsen K.L."/>
            <person name="Sondergaard T.E."/>
        </authorList>
    </citation>
    <scope>NUCLEOTIDE SEQUENCE [LARGE SCALE GENOMIC DNA]</scope>
    <source>
        <strain evidence="2 3">AAU 773</strain>
    </source>
</reference>
<dbReference type="Proteomes" id="UP001390339">
    <property type="component" value="Unassembled WGS sequence"/>
</dbReference>
<feature type="compositionally biased region" description="Acidic residues" evidence="1">
    <location>
        <begin position="68"/>
        <end position="80"/>
    </location>
</feature>
<evidence type="ECO:0000313" key="2">
    <source>
        <dbReference type="EMBL" id="KAK8851315.1"/>
    </source>
</evidence>
<keyword evidence="3" id="KW-1185">Reference proteome</keyword>
<comment type="caution">
    <text evidence="2">The sequence shown here is derived from an EMBL/GenBank/DDBJ whole genome shotgun (WGS) entry which is preliminary data.</text>
</comment>
<feature type="compositionally biased region" description="Polar residues" evidence="1">
    <location>
        <begin position="91"/>
        <end position="100"/>
    </location>
</feature>
<proteinExistence type="predicted"/>
<feature type="compositionally biased region" description="Basic residues" evidence="1">
    <location>
        <begin position="34"/>
        <end position="51"/>
    </location>
</feature>